<keyword evidence="3 4" id="KW-0041">Annexin</keyword>
<dbReference type="SMART" id="SM00335">
    <property type="entry name" value="ANX"/>
    <property type="match status" value="4"/>
</dbReference>
<dbReference type="InterPro" id="IPR037104">
    <property type="entry name" value="Annexin_sf"/>
</dbReference>
<keyword evidence="8" id="KW-1185">Reference proteome</keyword>
<dbReference type="GO" id="GO:0005634">
    <property type="term" value="C:nucleus"/>
    <property type="evidence" value="ECO:0007669"/>
    <property type="project" value="TreeGrafter"/>
</dbReference>
<feature type="compositionally biased region" description="Basic residues" evidence="5">
    <location>
        <begin position="196"/>
        <end position="205"/>
    </location>
</feature>
<keyword evidence="6" id="KW-0732">Signal</keyword>
<dbReference type="GO" id="GO:0005544">
    <property type="term" value="F:calcium-dependent phospholipid binding"/>
    <property type="evidence" value="ECO:0007669"/>
    <property type="project" value="UniProtKB-KW"/>
</dbReference>
<protein>
    <recommendedName>
        <fullName evidence="4">Annexin</fullName>
    </recommendedName>
</protein>
<sequence>MRALVACLAVAAALTAPAAADRFRTVLVGGQPDWAAAGGDQGCDICGSGGGHSGGGGYRTSSSHSSRYTSSGQLAPRYRPGLLGRSGGQRRTYHFSSEESEYTFTNGTHSTTITSRRSSEGVPEFHLRMTRLADGAVIESTVLSEAEYRQRRAGLGLTGSDGSFGFESLGGGELHGLSSRRLSGEDLLTEMERRLAHRHGGHGRHSTTSFSSEESHYSFSNGTHTTSITGRRNSEGVREYGLELIRDADGAVLDRATISEAEYNRRRQSMVGGRGFDDVFDIHGVRGSGARFDTRFDSRSDSRARSHSEFGSDSAESEYGSRSGGRRPTHGGSSGSRSTSYFREERTETRREEGAESCACVSRSRCLYSDRVVSAAALSRCRTDEVCCREQRPLLPQVPTDYPRPAPTERPVRRPQAEPQVREEPACSCVPRDTCSYRERDFSLAGLQKCRRPMVCCKRQLVSQPAAEPAPLLPTPAPVPRHTTPDPAFVQRERDLFRDIVQHVDTDERAPVQRPVDLRGLQSSLSRYDDARDVSGGHRRTEVSRTEHSRTETSGAAPLPAVTGGQTSSTRHYSYRSRSSSGEQLPEPADPLRPLYPADSSAGHSRRTHSYERTSSGYGGAGAGLLSGAHGSGYTDKEDSAEQSGSRVISSRRHYSERRVVSGEDSGEQATTGGYPRYPDRPVDLPGPQLGSSSSSRHYSYRSSSSSTSSGEQGDAALLAGGAGLHGQHSARPEVTSSSRRYSAQHSTSGGSGGSGAGLLAGGDAGLSGGESVTSSRHYSERRVVSGDAGGDLGLSGGDLGLAGGSSGGYSSGSSYRSSSSWSSRSESGSSGGLVPAGGGSHQYPAGSAGGSGSSYRYSSSSHSSQAAPLESGSSYWRSYSQQSQRHRRGWSDLFTGRDETPRAAAEAGDSCVCVRFDRCSDGNLLHHGADLLDFSSQPCVCVSSYLCQGGQIGASQQLLVDMRQVSQTGRCSYDGQVCCAVPWAQVQPTTPPAPCSCVPGNQCRQQDILTRYTNVNAPTCPGTQVCCSRPQSGGPAVRPPVSSLDRIEYDMYLFCKSYPLSVACSSTHQFNVLPTLRPTPYFDAERDARALNDAFGLFGVDDDVLIGILTKRTFKERALIKQAFARLTGSNLADKIERYSTGNYEDLMVELLDGASMEEYLAKRLHEGMDRLGTDEDVVLETLISSTNQEIAAIKPYFYAESGHTLEADIADDFSGDLEDILVALANGTRDSSFTVDRRRAREQAAALRSAGEGLGTSEETFKYYLTHENYAQLALIFSEYEQLAGETFEEALEDEFSRHTEDAVLAIVEVTRNLPAYFAGRLYDALWGRGVISKDDSSLRRIIISRAERDLGSIAQEYQRRYGNSLKDDIETKSTSDYEDALVSLIGG</sequence>
<evidence type="ECO:0000313" key="8">
    <source>
        <dbReference type="Proteomes" id="UP000440578"/>
    </source>
</evidence>
<dbReference type="PROSITE" id="PS51897">
    <property type="entry name" value="ANNEXIN_2"/>
    <property type="match status" value="4"/>
</dbReference>
<feature type="compositionally biased region" description="Low complexity" evidence="5">
    <location>
        <begin position="854"/>
        <end position="868"/>
    </location>
</feature>
<dbReference type="InterPro" id="IPR018502">
    <property type="entry name" value="Annexin_repeat"/>
</dbReference>
<comment type="caution">
    <text evidence="7">The sequence shown here is derived from an EMBL/GenBank/DDBJ whole genome shotgun (WGS) entry which is preliminary data.</text>
</comment>
<organism evidence="7 8">
    <name type="scientific">Amphibalanus amphitrite</name>
    <name type="common">Striped barnacle</name>
    <name type="synonym">Balanus amphitrite</name>
    <dbReference type="NCBI Taxonomy" id="1232801"/>
    <lineage>
        <taxon>Eukaryota</taxon>
        <taxon>Metazoa</taxon>
        <taxon>Ecdysozoa</taxon>
        <taxon>Arthropoda</taxon>
        <taxon>Crustacea</taxon>
        <taxon>Multicrustacea</taxon>
        <taxon>Cirripedia</taxon>
        <taxon>Thoracica</taxon>
        <taxon>Thoracicalcarea</taxon>
        <taxon>Balanomorpha</taxon>
        <taxon>Balanoidea</taxon>
        <taxon>Balanidae</taxon>
        <taxon>Amphibalaninae</taxon>
        <taxon>Amphibalanus</taxon>
    </lineage>
</organism>
<evidence type="ECO:0000256" key="6">
    <source>
        <dbReference type="SAM" id="SignalP"/>
    </source>
</evidence>
<dbReference type="PRINTS" id="PR00196">
    <property type="entry name" value="ANNEXIN"/>
</dbReference>
<evidence type="ECO:0000256" key="2">
    <source>
        <dbReference type="ARBA" id="ARBA00022737"/>
    </source>
</evidence>
<dbReference type="EMBL" id="VIIS01000773">
    <property type="protein sequence ID" value="KAF0305229.1"/>
    <property type="molecule type" value="Genomic_DNA"/>
</dbReference>
<dbReference type="GO" id="GO:0005509">
    <property type="term" value="F:calcium ion binding"/>
    <property type="evidence" value="ECO:0007669"/>
    <property type="project" value="InterPro"/>
</dbReference>
<evidence type="ECO:0000313" key="7">
    <source>
        <dbReference type="EMBL" id="KAF0305229.1"/>
    </source>
</evidence>
<feature type="compositionally biased region" description="Polar residues" evidence="5">
    <location>
        <begin position="735"/>
        <end position="748"/>
    </location>
</feature>
<dbReference type="PANTHER" id="PTHR10502:SF102">
    <property type="entry name" value="ANNEXIN B11"/>
    <property type="match status" value="1"/>
</dbReference>
<feature type="region of interest" description="Disordered" evidence="5">
    <location>
        <begin position="291"/>
        <end position="348"/>
    </location>
</feature>
<feature type="compositionally biased region" description="Basic and acidic residues" evidence="5">
    <location>
        <begin position="410"/>
        <end position="419"/>
    </location>
</feature>
<feature type="compositionally biased region" description="Basic and acidic residues" evidence="5">
    <location>
        <begin position="292"/>
        <end position="310"/>
    </location>
</feature>
<comment type="domain">
    <text evidence="4">A pair of annexin repeats may form one binding site for calcium and phospholipid.</text>
</comment>
<dbReference type="Gene3D" id="1.10.220.10">
    <property type="entry name" value="Annexin"/>
    <property type="match status" value="4"/>
</dbReference>
<feature type="signal peptide" evidence="6">
    <location>
        <begin position="1"/>
        <end position="20"/>
    </location>
</feature>
<keyword evidence="4" id="KW-0111">Calcium/phospholipid-binding</keyword>
<evidence type="ECO:0000256" key="5">
    <source>
        <dbReference type="SAM" id="MobiDB-lite"/>
    </source>
</evidence>
<feature type="region of interest" description="Disordered" evidence="5">
    <location>
        <begin position="54"/>
        <end position="90"/>
    </location>
</feature>
<keyword evidence="2 4" id="KW-0677">Repeat</keyword>
<feature type="compositionally biased region" description="Basic and acidic residues" evidence="5">
    <location>
        <begin position="527"/>
        <end position="551"/>
    </location>
</feature>
<feature type="compositionally biased region" description="Low complexity" evidence="5">
    <location>
        <begin position="567"/>
        <end position="581"/>
    </location>
</feature>
<feature type="compositionally biased region" description="Polar residues" evidence="5">
    <location>
        <begin position="221"/>
        <end position="231"/>
    </location>
</feature>
<dbReference type="InterPro" id="IPR001464">
    <property type="entry name" value="Annexin"/>
</dbReference>
<feature type="region of interest" description="Disordered" evidence="5">
    <location>
        <begin position="806"/>
        <end position="868"/>
    </location>
</feature>
<accession>A0A6A4WJ11</accession>
<feature type="compositionally biased region" description="Low complexity" evidence="5">
    <location>
        <begin position="59"/>
        <end position="72"/>
    </location>
</feature>
<feature type="region of interest" description="Disordered" evidence="5">
    <location>
        <begin position="398"/>
        <end position="419"/>
    </location>
</feature>
<feature type="compositionally biased region" description="Gly residues" evidence="5">
    <location>
        <begin position="830"/>
        <end position="841"/>
    </location>
</feature>
<evidence type="ECO:0000256" key="1">
    <source>
        <dbReference type="ARBA" id="ARBA00007831"/>
    </source>
</evidence>
<feature type="compositionally biased region" description="Low complexity" evidence="5">
    <location>
        <begin position="206"/>
        <end position="220"/>
    </location>
</feature>
<dbReference type="GO" id="GO:0005886">
    <property type="term" value="C:plasma membrane"/>
    <property type="evidence" value="ECO:0007669"/>
    <property type="project" value="TreeGrafter"/>
</dbReference>
<dbReference type="GO" id="GO:0012506">
    <property type="term" value="C:vesicle membrane"/>
    <property type="evidence" value="ECO:0007669"/>
    <property type="project" value="TreeGrafter"/>
</dbReference>
<dbReference type="SUPFAM" id="SSF47874">
    <property type="entry name" value="Annexin"/>
    <property type="match status" value="1"/>
</dbReference>
<feature type="compositionally biased region" description="Low complexity" evidence="5">
    <location>
        <begin position="692"/>
        <end position="720"/>
    </location>
</feature>
<feature type="region of interest" description="Disordered" evidence="5">
    <location>
        <begin position="196"/>
        <end position="232"/>
    </location>
</feature>
<evidence type="ECO:0000256" key="4">
    <source>
        <dbReference type="RuleBase" id="RU003540"/>
    </source>
</evidence>
<dbReference type="Pfam" id="PF00191">
    <property type="entry name" value="Annexin"/>
    <property type="match status" value="4"/>
</dbReference>
<dbReference type="GO" id="GO:0005737">
    <property type="term" value="C:cytoplasm"/>
    <property type="evidence" value="ECO:0007669"/>
    <property type="project" value="TreeGrafter"/>
</dbReference>
<feature type="compositionally biased region" description="Gly residues" evidence="5">
    <location>
        <begin position="750"/>
        <end position="769"/>
    </location>
</feature>
<evidence type="ECO:0000256" key="3">
    <source>
        <dbReference type="ARBA" id="ARBA00023216"/>
    </source>
</evidence>
<dbReference type="OrthoDB" id="37886at2759"/>
<dbReference type="GO" id="GO:0001786">
    <property type="term" value="F:phosphatidylserine binding"/>
    <property type="evidence" value="ECO:0007669"/>
    <property type="project" value="TreeGrafter"/>
</dbReference>
<name>A0A6A4WJ11_AMPAM</name>
<feature type="chain" id="PRO_5025422922" description="Annexin" evidence="6">
    <location>
        <begin position="21"/>
        <end position="1390"/>
    </location>
</feature>
<feature type="region of interest" description="Disordered" evidence="5">
    <location>
        <begin position="508"/>
        <end position="781"/>
    </location>
</feature>
<reference evidence="7 8" key="1">
    <citation type="submission" date="2019-07" db="EMBL/GenBank/DDBJ databases">
        <title>Draft genome assembly of a fouling barnacle, Amphibalanus amphitrite (Darwin, 1854): The first reference genome for Thecostraca.</title>
        <authorList>
            <person name="Kim W."/>
        </authorList>
    </citation>
    <scope>NUCLEOTIDE SEQUENCE [LARGE SCALE GENOMIC DNA]</scope>
    <source>
        <strain evidence="7">SNU_AA5</strain>
        <tissue evidence="7">Soma without cirri and trophi</tissue>
    </source>
</reference>
<gene>
    <name evidence="7" type="primary">AnxB10</name>
    <name evidence="7" type="ORF">FJT64_023104</name>
</gene>
<dbReference type="PROSITE" id="PS00223">
    <property type="entry name" value="ANNEXIN_1"/>
    <property type="match status" value="1"/>
</dbReference>
<keyword evidence="4" id="KW-0106">Calcium</keyword>
<dbReference type="InterPro" id="IPR018252">
    <property type="entry name" value="Annexin_repeat_CS"/>
</dbReference>
<proteinExistence type="inferred from homology"/>
<comment type="similarity">
    <text evidence="1 4">Belongs to the annexin family.</text>
</comment>
<feature type="compositionally biased region" description="Low complexity" evidence="5">
    <location>
        <begin position="812"/>
        <end position="829"/>
    </location>
</feature>
<dbReference type="Proteomes" id="UP000440578">
    <property type="component" value="Unassembled WGS sequence"/>
</dbReference>
<dbReference type="PANTHER" id="PTHR10502">
    <property type="entry name" value="ANNEXIN"/>
    <property type="match status" value="1"/>
</dbReference>